<name>A0A8D5FJH7_9BACT</name>
<dbReference type="Proteomes" id="UP000826725">
    <property type="component" value="Chromosome"/>
</dbReference>
<dbReference type="RefSeq" id="WP_228855564.1">
    <property type="nucleotide sequence ID" value="NZ_AP024086.1"/>
</dbReference>
<sequence length="142" mass="16019">MTEKKAVESEIEAFLGEWGGEGEQPMKNWFQVFFDTVKTMEDVELTFVARPGVSFSIRPKHIRQTDRELFAIIDVIDDDPAERWLSVCFYGDMITDPEGRGEVIPGGLSGSDGYCFDMFEDDKQFAAYLVDRLKEAGMAAGK</sequence>
<reference evidence="1" key="1">
    <citation type="submission" date="2020-09" db="EMBL/GenBank/DDBJ databases">
        <title>Desulfogranum mesoprofundum gen. nov., sp. nov., a novel mesophilic, sulfate-reducing chemolithoautotroph isolated from a deep-sea hydrothermal vent chimney in the Suiyo Seamount.</title>
        <authorList>
            <person name="Hashimoto Y."/>
            <person name="Nakagawa S."/>
        </authorList>
    </citation>
    <scope>NUCLEOTIDE SEQUENCE</scope>
    <source>
        <strain evidence="1">KT2</strain>
    </source>
</reference>
<dbReference type="EMBL" id="AP024086">
    <property type="protein sequence ID" value="BCL59324.1"/>
    <property type="molecule type" value="Genomic_DNA"/>
</dbReference>
<proteinExistence type="predicted"/>
<keyword evidence="2" id="KW-1185">Reference proteome</keyword>
<gene>
    <name evidence="1" type="ORF">DGMP_00170</name>
</gene>
<organism evidence="1 2">
    <name type="scientific">Desulfomarina profundi</name>
    <dbReference type="NCBI Taxonomy" id="2772557"/>
    <lineage>
        <taxon>Bacteria</taxon>
        <taxon>Pseudomonadati</taxon>
        <taxon>Thermodesulfobacteriota</taxon>
        <taxon>Desulfobulbia</taxon>
        <taxon>Desulfobulbales</taxon>
        <taxon>Desulfobulbaceae</taxon>
        <taxon>Desulfomarina</taxon>
    </lineage>
</organism>
<dbReference type="KEGG" id="dbk:DGMP_00170"/>
<protein>
    <submittedName>
        <fullName evidence="1">Uncharacterized protein</fullName>
    </submittedName>
</protein>
<evidence type="ECO:0000313" key="2">
    <source>
        <dbReference type="Proteomes" id="UP000826725"/>
    </source>
</evidence>
<evidence type="ECO:0000313" key="1">
    <source>
        <dbReference type="EMBL" id="BCL59324.1"/>
    </source>
</evidence>
<accession>A0A8D5FJH7</accession>
<dbReference type="AlphaFoldDB" id="A0A8D5FJH7"/>